<dbReference type="GO" id="GO:0016020">
    <property type="term" value="C:membrane"/>
    <property type="evidence" value="ECO:0007669"/>
    <property type="project" value="TreeGrafter"/>
</dbReference>
<keyword evidence="1" id="KW-1133">Transmembrane helix</keyword>
<evidence type="ECO:0000259" key="2">
    <source>
        <dbReference type="Pfam" id="PF01757"/>
    </source>
</evidence>
<dbReference type="EMBL" id="SOCA01000001">
    <property type="protein sequence ID" value="TDU80904.1"/>
    <property type="molecule type" value="Genomic_DNA"/>
</dbReference>
<dbReference type="InterPro" id="IPR043968">
    <property type="entry name" value="SGNH"/>
</dbReference>
<dbReference type="InterPro" id="IPR050879">
    <property type="entry name" value="Acyltransferase_3"/>
</dbReference>
<dbReference type="RefSeq" id="WP_133792895.1">
    <property type="nucleotide sequence ID" value="NZ_SOCA01000001.1"/>
</dbReference>
<dbReference type="Proteomes" id="UP000295662">
    <property type="component" value="Unassembled WGS sequence"/>
</dbReference>
<accession>A0A4R7SPR4</accession>
<keyword evidence="1" id="KW-0472">Membrane</keyword>
<proteinExistence type="predicted"/>
<dbReference type="GO" id="GO:0000271">
    <property type="term" value="P:polysaccharide biosynthetic process"/>
    <property type="evidence" value="ECO:0007669"/>
    <property type="project" value="TreeGrafter"/>
</dbReference>
<dbReference type="AlphaFoldDB" id="A0A4R7SPR4"/>
<feature type="transmembrane region" description="Helical" evidence="1">
    <location>
        <begin position="171"/>
        <end position="190"/>
    </location>
</feature>
<dbReference type="OrthoDB" id="9796461at2"/>
<evidence type="ECO:0000313" key="5">
    <source>
        <dbReference type="Proteomes" id="UP000295662"/>
    </source>
</evidence>
<evidence type="ECO:0000259" key="3">
    <source>
        <dbReference type="Pfam" id="PF19040"/>
    </source>
</evidence>
<dbReference type="InterPro" id="IPR002656">
    <property type="entry name" value="Acyl_transf_3_dom"/>
</dbReference>
<feature type="transmembrane region" description="Helical" evidence="1">
    <location>
        <begin position="235"/>
        <end position="255"/>
    </location>
</feature>
<feature type="transmembrane region" description="Helical" evidence="1">
    <location>
        <begin position="144"/>
        <end position="164"/>
    </location>
</feature>
<evidence type="ECO:0000256" key="1">
    <source>
        <dbReference type="SAM" id="Phobius"/>
    </source>
</evidence>
<comment type="caution">
    <text evidence="4">The sequence shown here is derived from an EMBL/GenBank/DDBJ whole genome shotgun (WGS) entry which is preliminary data.</text>
</comment>
<dbReference type="PANTHER" id="PTHR23028:SF53">
    <property type="entry name" value="ACYL_TRANSF_3 DOMAIN-CONTAINING PROTEIN"/>
    <property type="match status" value="1"/>
</dbReference>
<dbReference type="Pfam" id="PF19040">
    <property type="entry name" value="SGNH"/>
    <property type="match status" value="1"/>
</dbReference>
<dbReference type="PANTHER" id="PTHR23028">
    <property type="entry name" value="ACETYLTRANSFERASE"/>
    <property type="match status" value="1"/>
</dbReference>
<feature type="transmembrane region" description="Helical" evidence="1">
    <location>
        <begin position="38"/>
        <end position="59"/>
    </location>
</feature>
<sequence length="672" mass="75697">MSLLERTKIPYIAPLDGIRAVAILAVLVFHVSPEFLTGGFVGVDIFFALSGYLITSVLMSDLDNGRLSLIKFYQRRIQRLLPSIIVMLLAVLLLWVQFMPQSDARATGVHALWSLCNLSNVYVWKDLGNYWAPSAVWAPLTHTWSLGIEEQFYLFFPFLMTVLVRYQRHRLSLWLATFTLASFAASWYGSNHHPAAAFYLLPTRCWEFFLGSLLSINQNRFVATLQSFKTGTQTLAHEFLSALGLGMVILSFYIINEKTPFPGWISLVPVSGTILIIASALAGRSKISRFLACPPMVATGRLSYSFYLWHWPFIILGKALADKNELPQLAGAFAGCILGLILAWVAHIVVEQPLRHRSTGNKWRISLTAAGFSAAALCACLIALAQRTTEPRSLFDISTFSIKLYDTGRDPEAGLATSDLLYDLHFPDVPQPDQDLWRNGGIQHLHGDTPPKVVVLGSSHALMYSKVIDAICHDHRVSVGFLGAGLGSPAFFETPVNGHFATLDIAREFDRARRKWISLWKPTTIIAIDRWDTRAKTPQIFESKLRQFLQELCPLANVIIVAQVPVLDVGHHRNLREFIHWHTDGYKKFPLLSADIHDETRRKYIKLAESAKDDFDSLSILRADLPFYHNDGSIKYYSGRTFFYADDNHLTDEGSESIRYLFEKAILESLTQ</sequence>
<dbReference type="Pfam" id="PF01757">
    <property type="entry name" value="Acyl_transf_3"/>
    <property type="match status" value="1"/>
</dbReference>
<feature type="transmembrane region" description="Helical" evidence="1">
    <location>
        <begin position="80"/>
        <end position="98"/>
    </location>
</feature>
<keyword evidence="5" id="KW-1185">Reference proteome</keyword>
<feature type="domain" description="Acyltransferase 3" evidence="2">
    <location>
        <begin position="15"/>
        <end position="346"/>
    </location>
</feature>
<protein>
    <submittedName>
        <fullName evidence="4">Peptidoglycan/LPS O-acetylase OafA/YrhL</fullName>
    </submittedName>
</protein>
<name>A0A4R7SPR4_9BACT</name>
<organism evidence="4 5">
    <name type="scientific">Prosthecobacter fusiformis</name>
    <dbReference type="NCBI Taxonomy" id="48464"/>
    <lineage>
        <taxon>Bacteria</taxon>
        <taxon>Pseudomonadati</taxon>
        <taxon>Verrucomicrobiota</taxon>
        <taxon>Verrucomicrobiia</taxon>
        <taxon>Verrucomicrobiales</taxon>
        <taxon>Verrucomicrobiaceae</taxon>
        <taxon>Prosthecobacter</taxon>
    </lineage>
</organism>
<feature type="transmembrane region" description="Helical" evidence="1">
    <location>
        <begin position="261"/>
        <end position="283"/>
    </location>
</feature>
<dbReference type="GO" id="GO:0016747">
    <property type="term" value="F:acyltransferase activity, transferring groups other than amino-acyl groups"/>
    <property type="evidence" value="ECO:0007669"/>
    <property type="project" value="InterPro"/>
</dbReference>
<feature type="transmembrane region" description="Helical" evidence="1">
    <location>
        <begin position="362"/>
        <end position="385"/>
    </location>
</feature>
<keyword evidence="1" id="KW-0812">Transmembrane</keyword>
<feature type="transmembrane region" description="Helical" evidence="1">
    <location>
        <begin position="329"/>
        <end position="350"/>
    </location>
</feature>
<feature type="transmembrane region" description="Helical" evidence="1">
    <location>
        <begin position="12"/>
        <end position="32"/>
    </location>
</feature>
<feature type="domain" description="SGNH" evidence="3">
    <location>
        <begin position="444"/>
        <end position="664"/>
    </location>
</feature>
<reference evidence="4 5" key="1">
    <citation type="submission" date="2019-03" db="EMBL/GenBank/DDBJ databases">
        <title>Genomic Encyclopedia of Archaeal and Bacterial Type Strains, Phase II (KMG-II): from individual species to whole genera.</title>
        <authorList>
            <person name="Goeker M."/>
        </authorList>
    </citation>
    <scope>NUCLEOTIDE SEQUENCE [LARGE SCALE GENOMIC DNA]</scope>
    <source>
        <strain evidence="4 5">ATCC 25309</strain>
    </source>
</reference>
<evidence type="ECO:0000313" key="4">
    <source>
        <dbReference type="EMBL" id="TDU80904.1"/>
    </source>
</evidence>
<gene>
    <name evidence="4" type="ORF">EI77_00205</name>
</gene>